<keyword evidence="5" id="KW-0456">Lyase</keyword>
<gene>
    <name evidence="5" type="ORF">IL334_006693</name>
</gene>
<dbReference type="InterPro" id="IPR009049">
    <property type="entry name" value="Argininosuccinate_lyase"/>
</dbReference>
<protein>
    <recommendedName>
        <fullName evidence="2">Arginosuccinase</fullName>
    </recommendedName>
</protein>
<dbReference type="InterPro" id="IPR022761">
    <property type="entry name" value="Fumarate_lyase_N"/>
</dbReference>
<dbReference type="Proteomes" id="UP001329825">
    <property type="component" value="Chromosome 9"/>
</dbReference>
<feature type="domain" description="Argininosuccinate lyase C-terminal" evidence="4">
    <location>
        <begin position="373"/>
        <end position="440"/>
    </location>
</feature>
<reference evidence="5 6" key="1">
    <citation type="submission" date="2024-01" db="EMBL/GenBank/DDBJ databases">
        <title>Comparative genomics of Cryptococcus and Kwoniella reveals pathogenesis evolution and contrasting modes of karyotype evolution via chromosome fusion or intercentromeric recombination.</title>
        <authorList>
            <person name="Coelho M.A."/>
            <person name="David-Palma M."/>
            <person name="Shea T."/>
            <person name="Bowers K."/>
            <person name="McGinley-Smith S."/>
            <person name="Mohammad A.W."/>
            <person name="Gnirke A."/>
            <person name="Yurkov A.M."/>
            <person name="Nowrousian M."/>
            <person name="Sun S."/>
            <person name="Cuomo C.A."/>
            <person name="Heitman J."/>
        </authorList>
    </citation>
    <scope>NUCLEOTIDE SEQUENCE [LARGE SCALE GENOMIC DNA]</scope>
    <source>
        <strain evidence="5">CBS 11374</strain>
    </source>
</reference>
<dbReference type="PROSITE" id="PS00163">
    <property type="entry name" value="FUMARATE_LYASES"/>
    <property type="match status" value="1"/>
</dbReference>
<organism evidence="5 6">
    <name type="scientific">Kwoniella shivajii</name>
    <dbReference type="NCBI Taxonomy" id="564305"/>
    <lineage>
        <taxon>Eukaryota</taxon>
        <taxon>Fungi</taxon>
        <taxon>Dikarya</taxon>
        <taxon>Basidiomycota</taxon>
        <taxon>Agaricomycotina</taxon>
        <taxon>Tremellomycetes</taxon>
        <taxon>Tremellales</taxon>
        <taxon>Cryptococcaceae</taxon>
        <taxon>Kwoniella</taxon>
    </lineage>
</organism>
<dbReference type="InterPro" id="IPR024083">
    <property type="entry name" value="Fumarase/histidase_N"/>
</dbReference>
<dbReference type="PRINTS" id="PR00145">
    <property type="entry name" value="ARGSUCLYASE"/>
</dbReference>
<dbReference type="GeneID" id="87958823"/>
<evidence type="ECO:0000256" key="2">
    <source>
        <dbReference type="ARBA" id="ARBA00032749"/>
    </source>
</evidence>
<dbReference type="InterPro" id="IPR000362">
    <property type="entry name" value="Fumarate_lyase_fam"/>
</dbReference>
<dbReference type="Pfam" id="PF14698">
    <property type="entry name" value="ASL_C2"/>
    <property type="match status" value="1"/>
</dbReference>
<dbReference type="InterPro" id="IPR020557">
    <property type="entry name" value="Fumarate_lyase_CS"/>
</dbReference>
<dbReference type="SUPFAM" id="SSF48557">
    <property type="entry name" value="L-aspartase-like"/>
    <property type="match status" value="1"/>
</dbReference>
<evidence type="ECO:0000259" key="3">
    <source>
        <dbReference type="Pfam" id="PF00206"/>
    </source>
</evidence>
<dbReference type="InterPro" id="IPR029419">
    <property type="entry name" value="Arg_succ_lyase_C"/>
</dbReference>
<accession>A0ABZ1D7B2</accession>
<evidence type="ECO:0000313" key="5">
    <source>
        <dbReference type="EMBL" id="WRT69703.1"/>
    </source>
</evidence>
<comment type="similarity">
    <text evidence="1">Belongs to the lyase 1 family. Argininosuccinate lyase subfamily.</text>
</comment>
<dbReference type="Gene3D" id="1.20.200.10">
    <property type="entry name" value="Fumarase/aspartase (Central domain)"/>
    <property type="match status" value="1"/>
</dbReference>
<dbReference type="PANTHER" id="PTHR43814">
    <property type="entry name" value="ARGININOSUCCINATE LYASE"/>
    <property type="match status" value="1"/>
</dbReference>
<dbReference type="InterPro" id="IPR008948">
    <property type="entry name" value="L-Aspartase-like"/>
</dbReference>
<dbReference type="PANTHER" id="PTHR43814:SF1">
    <property type="entry name" value="ARGININOSUCCINATE LYASE"/>
    <property type="match status" value="1"/>
</dbReference>
<dbReference type="EMBL" id="CP141889">
    <property type="protein sequence ID" value="WRT69703.1"/>
    <property type="molecule type" value="Genomic_DNA"/>
</dbReference>
<dbReference type="PRINTS" id="PR00149">
    <property type="entry name" value="FUMRATELYASE"/>
</dbReference>
<proteinExistence type="inferred from homology"/>
<dbReference type="RefSeq" id="XP_062794442.1">
    <property type="nucleotide sequence ID" value="XM_062938391.1"/>
</dbReference>
<dbReference type="HAMAP" id="MF_00006">
    <property type="entry name" value="Arg_succ_lyase"/>
    <property type="match status" value="1"/>
</dbReference>
<evidence type="ECO:0000259" key="4">
    <source>
        <dbReference type="Pfam" id="PF14698"/>
    </source>
</evidence>
<evidence type="ECO:0000313" key="6">
    <source>
        <dbReference type="Proteomes" id="UP001329825"/>
    </source>
</evidence>
<dbReference type="Pfam" id="PF00206">
    <property type="entry name" value="Lyase_1"/>
    <property type="match status" value="1"/>
</dbReference>
<evidence type="ECO:0000256" key="1">
    <source>
        <dbReference type="ARBA" id="ARBA00010755"/>
    </source>
</evidence>
<dbReference type="CDD" id="cd01359">
    <property type="entry name" value="Argininosuccinate_lyase"/>
    <property type="match status" value="1"/>
</dbReference>
<dbReference type="Gene3D" id="1.10.275.10">
    <property type="entry name" value="Fumarase/aspartase (N-terminal domain)"/>
    <property type="match status" value="1"/>
</dbReference>
<dbReference type="GO" id="GO:0016829">
    <property type="term" value="F:lyase activity"/>
    <property type="evidence" value="ECO:0007669"/>
    <property type="project" value="UniProtKB-KW"/>
</dbReference>
<feature type="domain" description="Fumarate lyase N-terminal" evidence="3">
    <location>
        <begin position="15"/>
        <end position="310"/>
    </location>
</feature>
<dbReference type="NCBIfam" id="TIGR00838">
    <property type="entry name" value="argH"/>
    <property type="match status" value="1"/>
</dbReference>
<dbReference type="Gene3D" id="1.10.40.30">
    <property type="entry name" value="Fumarase/aspartase (C-terminal domain)"/>
    <property type="match status" value="1"/>
</dbReference>
<name>A0ABZ1D7B2_9TREE</name>
<keyword evidence="6" id="KW-1185">Reference proteome</keyword>
<sequence length="468" mass="52504">MDSNADFTKRKLWGGRFTGTTDPLMHKFNASIGYTKKLYKVDLRQSVAYSKALKLAGILNADEAEELKRGLHLVEKEWEDGVFNISSDDEDIFTANERRLSEIIGSGIGGKLHTGRSRNDQTATDARMWLLDQIGDTKAYLIDLINVMTSRAEKEVDALMPGYTHLQKAQPVRWSHWLLSHAHALLSDVQRLSQLIPRISVLPLGSGAMAGNPYGLDRELLAKELGFRSVGQNSMYMVWDRDFVVEFLQWSSLLTNHFSRFAEDLIIYSSGEFGFVTISDAYSTGSSIMPQKKNPDSLELLRGKSGRIFGQMAGLMMTMKGIPTTYNKDMQEDKEPMFDCATTVQDCIRIAEGVIATLDINPEKMRAALSEDMLATDLADYLVRKGVPFRETHHISGRAVAMAEKENIRLSEITFAQYLTLSDQFTEDVYSVFDYENSVEKRNVTGGPSRKGIATQVQYIRAALGDIE</sequence>